<protein>
    <submittedName>
        <fullName evidence="1">Uncharacterized protein</fullName>
    </submittedName>
</protein>
<organism evidence="1 2">
    <name type="scientific">Austropuccinia psidii MF-1</name>
    <dbReference type="NCBI Taxonomy" id="1389203"/>
    <lineage>
        <taxon>Eukaryota</taxon>
        <taxon>Fungi</taxon>
        <taxon>Dikarya</taxon>
        <taxon>Basidiomycota</taxon>
        <taxon>Pucciniomycotina</taxon>
        <taxon>Pucciniomycetes</taxon>
        <taxon>Pucciniales</taxon>
        <taxon>Sphaerophragmiaceae</taxon>
        <taxon>Austropuccinia</taxon>
    </lineage>
</organism>
<comment type="caution">
    <text evidence="1">The sequence shown here is derived from an EMBL/GenBank/DDBJ whole genome shotgun (WGS) entry which is preliminary data.</text>
</comment>
<proteinExistence type="predicted"/>
<gene>
    <name evidence="1" type="ORF">O181_019766</name>
</gene>
<dbReference type="Gene3D" id="3.30.70.270">
    <property type="match status" value="1"/>
</dbReference>
<dbReference type="Gene3D" id="3.10.10.10">
    <property type="entry name" value="HIV Type 1 Reverse Transcriptase, subunit A, domain 1"/>
    <property type="match status" value="1"/>
</dbReference>
<dbReference type="AlphaFoldDB" id="A0A9Q3CC81"/>
<dbReference type="InterPro" id="IPR043502">
    <property type="entry name" value="DNA/RNA_pol_sf"/>
</dbReference>
<dbReference type="EMBL" id="AVOT02005821">
    <property type="protein sequence ID" value="MBW0480051.1"/>
    <property type="molecule type" value="Genomic_DNA"/>
</dbReference>
<keyword evidence="2" id="KW-1185">Reference proteome</keyword>
<name>A0A9Q3CC81_9BASI</name>
<evidence type="ECO:0000313" key="2">
    <source>
        <dbReference type="Proteomes" id="UP000765509"/>
    </source>
</evidence>
<dbReference type="SUPFAM" id="SSF56672">
    <property type="entry name" value="DNA/RNA polymerases"/>
    <property type="match status" value="1"/>
</dbReference>
<dbReference type="Proteomes" id="UP000765509">
    <property type="component" value="Unassembled WGS sequence"/>
</dbReference>
<dbReference type="InterPro" id="IPR053134">
    <property type="entry name" value="RNA-dir_DNA_polymerase"/>
</dbReference>
<evidence type="ECO:0000313" key="1">
    <source>
        <dbReference type="EMBL" id="MBW0480051.1"/>
    </source>
</evidence>
<dbReference type="PANTHER" id="PTHR24559">
    <property type="entry name" value="TRANSPOSON TY3-I GAG-POL POLYPROTEIN"/>
    <property type="match status" value="1"/>
</dbReference>
<dbReference type="OrthoDB" id="5978043at2759"/>
<dbReference type="InterPro" id="IPR043128">
    <property type="entry name" value="Rev_trsase/Diguanyl_cyclase"/>
</dbReference>
<sequence length="199" mass="23093">MGTNKEKEFSLDIYQFSKQDPLEELLDEFKVAQFISNLTSKQKLSLLETLRKKREAFSMGGEPLGTIRGHYIELFLDLERHNYLHMLRRPPYPEIVETRKEILKLVNDLLEIDVIRQIGHKEIVEVTTPVLITLYDGKSSLCGNFRALNSDKKADRYPIPMIPHALDKLEKAKYNTKIDFMKGVHQNGVKPNSIKLLRI</sequence>
<dbReference type="PANTHER" id="PTHR24559:SF448">
    <property type="entry name" value="RNA-DIRECTED DNA POLYMERASE"/>
    <property type="match status" value="1"/>
</dbReference>
<accession>A0A9Q3CC81</accession>
<reference evidence="1" key="1">
    <citation type="submission" date="2021-03" db="EMBL/GenBank/DDBJ databases">
        <title>Draft genome sequence of rust myrtle Austropuccinia psidii MF-1, a brazilian biotype.</title>
        <authorList>
            <person name="Quecine M.C."/>
            <person name="Pachon D.M.R."/>
            <person name="Bonatelli M.L."/>
            <person name="Correr F.H."/>
            <person name="Franceschini L.M."/>
            <person name="Leite T.F."/>
            <person name="Margarido G.R.A."/>
            <person name="Almeida C.A."/>
            <person name="Ferrarezi J.A."/>
            <person name="Labate C.A."/>
        </authorList>
    </citation>
    <scope>NUCLEOTIDE SEQUENCE</scope>
    <source>
        <strain evidence="1">MF-1</strain>
    </source>
</reference>